<name>A0A512BAI0_9BACT</name>
<accession>A0A512BAI0</accession>
<proteinExistence type="predicted"/>
<evidence type="ECO:0000313" key="2">
    <source>
        <dbReference type="EMBL" id="GEO08960.1"/>
    </source>
</evidence>
<keyword evidence="3" id="KW-1185">Reference proteome</keyword>
<evidence type="ECO:0000256" key="1">
    <source>
        <dbReference type="SAM" id="MobiDB-lite"/>
    </source>
</evidence>
<dbReference type="Proteomes" id="UP000321513">
    <property type="component" value="Unassembled WGS sequence"/>
</dbReference>
<gene>
    <name evidence="2" type="ORF">SAE01_14560</name>
</gene>
<evidence type="ECO:0000313" key="3">
    <source>
        <dbReference type="Proteomes" id="UP000321513"/>
    </source>
</evidence>
<dbReference type="RefSeq" id="WP_147203022.1">
    <property type="nucleotide sequence ID" value="NZ_BJYT01000004.1"/>
</dbReference>
<comment type="caution">
    <text evidence="2">The sequence shown here is derived from an EMBL/GenBank/DDBJ whole genome shotgun (WGS) entry which is preliminary data.</text>
</comment>
<feature type="compositionally biased region" description="Basic residues" evidence="1">
    <location>
        <begin position="77"/>
        <end position="91"/>
    </location>
</feature>
<protein>
    <submittedName>
        <fullName evidence="2">Uncharacterized protein</fullName>
    </submittedName>
</protein>
<reference evidence="2 3" key="1">
    <citation type="submission" date="2019-07" db="EMBL/GenBank/DDBJ databases">
        <title>Whole genome shotgun sequence of Segetibacter aerophilus NBRC 106135.</title>
        <authorList>
            <person name="Hosoyama A."/>
            <person name="Uohara A."/>
            <person name="Ohji S."/>
            <person name="Ichikawa N."/>
        </authorList>
    </citation>
    <scope>NUCLEOTIDE SEQUENCE [LARGE SCALE GENOMIC DNA]</scope>
    <source>
        <strain evidence="2 3">NBRC 106135</strain>
    </source>
</reference>
<feature type="region of interest" description="Disordered" evidence="1">
    <location>
        <begin position="49"/>
        <end position="91"/>
    </location>
</feature>
<sequence>MKRVFGFIGVCLFTFSVGFSQDNKKLRSPRPLEQQEIKADQRIEKEIQQKQLSSKPEMLEPSIGKDQTGKASPEKANKKRKYAKKSCAKVK</sequence>
<organism evidence="2 3">
    <name type="scientific">Segetibacter aerophilus</name>
    <dbReference type="NCBI Taxonomy" id="670293"/>
    <lineage>
        <taxon>Bacteria</taxon>
        <taxon>Pseudomonadati</taxon>
        <taxon>Bacteroidota</taxon>
        <taxon>Chitinophagia</taxon>
        <taxon>Chitinophagales</taxon>
        <taxon>Chitinophagaceae</taxon>
        <taxon>Segetibacter</taxon>
    </lineage>
</organism>
<dbReference type="AlphaFoldDB" id="A0A512BAI0"/>
<dbReference type="EMBL" id="BJYT01000004">
    <property type="protein sequence ID" value="GEO08960.1"/>
    <property type="molecule type" value="Genomic_DNA"/>
</dbReference>